<dbReference type="InterPro" id="IPR044086">
    <property type="entry name" value="LUC3-like"/>
</dbReference>
<reference evidence="8" key="1">
    <citation type="journal article" date="2020" name="Stud. Mycol.">
        <title>101 Dothideomycetes genomes: a test case for predicting lifestyles and emergence of pathogens.</title>
        <authorList>
            <person name="Haridas S."/>
            <person name="Albert R."/>
            <person name="Binder M."/>
            <person name="Bloem J."/>
            <person name="Labutti K."/>
            <person name="Salamov A."/>
            <person name="Andreopoulos B."/>
            <person name="Baker S."/>
            <person name="Barry K."/>
            <person name="Bills G."/>
            <person name="Bluhm B."/>
            <person name="Cannon C."/>
            <person name="Castanera R."/>
            <person name="Culley D."/>
            <person name="Daum C."/>
            <person name="Ezra D."/>
            <person name="Gonzalez J."/>
            <person name="Henrissat B."/>
            <person name="Kuo A."/>
            <person name="Liang C."/>
            <person name="Lipzen A."/>
            <person name="Lutzoni F."/>
            <person name="Magnuson J."/>
            <person name="Mondo S."/>
            <person name="Nolan M."/>
            <person name="Ohm R."/>
            <person name="Pangilinan J."/>
            <person name="Park H.-J."/>
            <person name="Ramirez L."/>
            <person name="Alfaro M."/>
            <person name="Sun H."/>
            <person name="Tritt A."/>
            <person name="Yoshinaga Y."/>
            <person name="Zwiers L.-H."/>
            <person name="Turgeon B."/>
            <person name="Goodwin S."/>
            <person name="Spatafora J."/>
            <person name="Crous P."/>
            <person name="Grigoriev I."/>
        </authorList>
    </citation>
    <scope>NUCLEOTIDE SEQUENCE</scope>
    <source>
        <strain evidence="8">CBS 269.34</strain>
    </source>
</reference>
<dbReference type="OrthoDB" id="310895at2759"/>
<dbReference type="Gene3D" id="3.40.605.10">
    <property type="entry name" value="Aldehyde Dehydrogenase, Chain A, domain 1"/>
    <property type="match status" value="1"/>
</dbReference>
<dbReference type="FunFam" id="3.40.309.10:FF:000009">
    <property type="entry name" value="Aldehyde dehydrogenase A"/>
    <property type="match status" value="1"/>
</dbReference>
<comment type="similarity">
    <text evidence="1 6">Belongs to the aldehyde dehydrogenase family.</text>
</comment>
<feature type="active site" evidence="5">
    <location>
        <position position="252"/>
    </location>
</feature>
<protein>
    <recommendedName>
        <fullName evidence="3">aldehyde dehydrogenase (NAD(+))</fullName>
        <ecNumber evidence="3">1.2.1.3</ecNumber>
    </recommendedName>
</protein>
<dbReference type="PROSITE" id="PS00070">
    <property type="entry name" value="ALDEHYDE_DEHYDR_CYS"/>
    <property type="match status" value="1"/>
</dbReference>
<dbReference type="SUPFAM" id="SSF53720">
    <property type="entry name" value="ALDH-like"/>
    <property type="match status" value="1"/>
</dbReference>
<evidence type="ECO:0000256" key="4">
    <source>
        <dbReference type="ARBA" id="ARBA00049194"/>
    </source>
</evidence>
<dbReference type="InterPro" id="IPR029510">
    <property type="entry name" value="Ald_DH_CS_GLU"/>
</dbReference>
<gene>
    <name evidence="8" type="ORF">BU16DRAFT_577969</name>
</gene>
<proteinExistence type="inferred from homology"/>
<evidence type="ECO:0000256" key="6">
    <source>
        <dbReference type="RuleBase" id="RU003345"/>
    </source>
</evidence>
<dbReference type="PROSITE" id="PS00687">
    <property type="entry name" value="ALDEHYDE_DEHYDR_GLU"/>
    <property type="match status" value="1"/>
</dbReference>
<dbReference type="InterPro" id="IPR016162">
    <property type="entry name" value="Ald_DH_N"/>
</dbReference>
<dbReference type="InterPro" id="IPR016160">
    <property type="entry name" value="Ald_DH_CS_CYS"/>
</dbReference>
<dbReference type="EC" id="1.2.1.3" evidence="3"/>
<dbReference type="InterPro" id="IPR016163">
    <property type="entry name" value="Ald_DH_C"/>
</dbReference>
<dbReference type="CDD" id="cd07106">
    <property type="entry name" value="ALDH_AldA-AAD23400"/>
    <property type="match status" value="1"/>
</dbReference>
<evidence type="ECO:0000256" key="2">
    <source>
        <dbReference type="ARBA" id="ARBA00023002"/>
    </source>
</evidence>
<keyword evidence="9" id="KW-1185">Reference proteome</keyword>
<evidence type="ECO:0000256" key="3">
    <source>
        <dbReference type="ARBA" id="ARBA00024226"/>
    </source>
</evidence>
<accession>A0A6A6RB32</accession>
<dbReference type="FunFam" id="3.40.605.10:FF:000007">
    <property type="entry name" value="NAD/NADP-dependent betaine aldehyde dehydrogenase"/>
    <property type="match status" value="1"/>
</dbReference>
<dbReference type="GO" id="GO:0004029">
    <property type="term" value="F:aldehyde dehydrogenase (NAD+) activity"/>
    <property type="evidence" value="ECO:0007669"/>
    <property type="project" value="UniProtKB-EC"/>
</dbReference>
<evidence type="ECO:0000259" key="7">
    <source>
        <dbReference type="Pfam" id="PF00171"/>
    </source>
</evidence>
<dbReference type="InterPro" id="IPR015590">
    <property type="entry name" value="Aldehyde_DH_dom"/>
</dbReference>
<dbReference type="Gene3D" id="3.40.309.10">
    <property type="entry name" value="Aldehyde Dehydrogenase, Chain A, domain 2"/>
    <property type="match status" value="1"/>
</dbReference>
<feature type="domain" description="Aldehyde dehydrogenase" evidence="7">
    <location>
        <begin position="29"/>
        <end position="477"/>
    </location>
</feature>
<evidence type="ECO:0000313" key="9">
    <source>
        <dbReference type="Proteomes" id="UP000799750"/>
    </source>
</evidence>
<comment type="catalytic activity">
    <reaction evidence="4">
        <text>an aldehyde + NAD(+) + H2O = a carboxylate + NADH + 2 H(+)</text>
        <dbReference type="Rhea" id="RHEA:16185"/>
        <dbReference type="ChEBI" id="CHEBI:15377"/>
        <dbReference type="ChEBI" id="CHEBI:15378"/>
        <dbReference type="ChEBI" id="CHEBI:17478"/>
        <dbReference type="ChEBI" id="CHEBI:29067"/>
        <dbReference type="ChEBI" id="CHEBI:57540"/>
        <dbReference type="ChEBI" id="CHEBI:57945"/>
        <dbReference type="EC" id="1.2.1.3"/>
    </reaction>
</comment>
<dbReference type="Pfam" id="PF00171">
    <property type="entry name" value="Aldedh"/>
    <property type="match status" value="1"/>
</dbReference>
<dbReference type="InterPro" id="IPR016161">
    <property type="entry name" value="Ald_DH/histidinol_DH"/>
</dbReference>
<evidence type="ECO:0000313" key="8">
    <source>
        <dbReference type="EMBL" id="KAF2501919.1"/>
    </source>
</evidence>
<dbReference type="AlphaFoldDB" id="A0A6A6RB32"/>
<evidence type="ECO:0000256" key="5">
    <source>
        <dbReference type="PROSITE-ProRule" id="PRU10007"/>
    </source>
</evidence>
<sequence length="484" mass="52688">MATNGIVKDLDFSSFHNVIDGKLVDTKSTRRGINPATNEELWPCPVSTPQDVDAAIQAARTAFKSWSKTTLQHRKAQLLAFSAAFTALRSEFGEVLTKEQGKATFFAEQEVDFGAYWLAGTCALEMPFEVVDDTPDMLVKTRYTPLGVAVGIVPWNFPIMLLCGKIAPAVMTGNCIIIKPSPFTPYCGIKIVELAQKFFPPGVIQVLSGDDNLGPWLTAHAGINKISFTGSTATGKRVMESASKNLVRVTLELGGNDPAIICSDVDIATVAPQIAAMAFMNAGQICIAIKRIYIHKDIYIQFRDAFVECVKAFKVGNGFEKDVFLGPVQNRLQYDRVKTFLDDVKSSGQKVATGGQVIDTNTSGLFIQPTVIDNPADDSKIVAEEPFGPVVPLLQWSEEDEVIARANDTDMGLGASVWSEDIDKALRIGESLEVGSVWINEHLGIKPTATFGGQKQSGIGREWGVDGLRGYCNTQTVFLNHRRS</sequence>
<organism evidence="8 9">
    <name type="scientific">Lophium mytilinum</name>
    <dbReference type="NCBI Taxonomy" id="390894"/>
    <lineage>
        <taxon>Eukaryota</taxon>
        <taxon>Fungi</taxon>
        <taxon>Dikarya</taxon>
        <taxon>Ascomycota</taxon>
        <taxon>Pezizomycotina</taxon>
        <taxon>Dothideomycetes</taxon>
        <taxon>Pleosporomycetidae</taxon>
        <taxon>Mytilinidiales</taxon>
        <taxon>Mytilinidiaceae</taxon>
        <taxon>Lophium</taxon>
    </lineage>
</organism>
<dbReference type="EMBL" id="MU004182">
    <property type="protein sequence ID" value="KAF2501919.1"/>
    <property type="molecule type" value="Genomic_DNA"/>
</dbReference>
<dbReference type="PANTHER" id="PTHR11699">
    <property type="entry name" value="ALDEHYDE DEHYDROGENASE-RELATED"/>
    <property type="match status" value="1"/>
</dbReference>
<evidence type="ECO:0000256" key="1">
    <source>
        <dbReference type="ARBA" id="ARBA00009986"/>
    </source>
</evidence>
<name>A0A6A6RB32_9PEZI</name>
<dbReference type="Proteomes" id="UP000799750">
    <property type="component" value="Unassembled WGS sequence"/>
</dbReference>
<keyword evidence="2 6" id="KW-0560">Oxidoreductase</keyword>